<dbReference type="InterPro" id="IPR009009">
    <property type="entry name" value="RlpA-like_DPBB"/>
</dbReference>
<dbReference type="InterPro" id="IPR036680">
    <property type="entry name" value="SPOR-like_sf"/>
</dbReference>
<dbReference type="PROSITE" id="PS51724">
    <property type="entry name" value="SPOR"/>
    <property type="match status" value="1"/>
</dbReference>
<dbReference type="NCBIfam" id="TIGR00413">
    <property type="entry name" value="rlpA"/>
    <property type="match status" value="1"/>
</dbReference>
<dbReference type="EMBL" id="AP021875">
    <property type="protein sequence ID" value="BBO78772.1"/>
    <property type="molecule type" value="Genomic_DNA"/>
</dbReference>
<feature type="chain" id="PRO_5024517957" description="Probable endolytic peptidoglycan transglycosylase RlpA" evidence="4">
    <location>
        <begin position="17"/>
        <end position="238"/>
    </location>
</feature>
<gene>
    <name evidence="4" type="primary">rlpA</name>
    <name evidence="7" type="ORF">DSCW_61890</name>
</gene>
<dbReference type="CDD" id="cd22268">
    <property type="entry name" value="DPBB_RlpA-like"/>
    <property type="match status" value="1"/>
</dbReference>
<proteinExistence type="inferred from homology"/>
<dbReference type="EC" id="4.2.2.-" evidence="4"/>
<keyword evidence="2 4" id="KW-0456">Lyase</keyword>
<dbReference type="Proteomes" id="UP000427769">
    <property type="component" value="Chromosome"/>
</dbReference>
<evidence type="ECO:0000256" key="1">
    <source>
        <dbReference type="ARBA" id="ARBA00022729"/>
    </source>
</evidence>
<dbReference type="PANTHER" id="PTHR34183">
    <property type="entry name" value="ENDOLYTIC PEPTIDOGLYCAN TRANSGLYCOSYLASE RLPA"/>
    <property type="match status" value="1"/>
</dbReference>
<reference evidence="7 8" key="1">
    <citation type="submission" date="2019-11" db="EMBL/GenBank/DDBJ databases">
        <title>Comparative genomics of hydrocarbon-degrading Desulfosarcina strains.</title>
        <authorList>
            <person name="Watanabe M."/>
            <person name="Kojima H."/>
            <person name="Fukui M."/>
        </authorList>
    </citation>
    <scope>NUCLEOTIDE SEQUENCE [LARGE SCALE GENOMIC DNA]</scope>
    <source>
        <strain evidence="7 8">PP31</strain>
    </source>
</reference>
<keyword evidence="3 4" id="KW-0961">Cell wall biogenesis/degradation</keyword>
<dbReference type="GO" id="GO:0000270">
    <property type="term" value="P:peptidoglycan metabolic process"/>
    <property type="evidence" value="ECO:0007669"/>
    <property type="project" value="UniProtKB-UniRule"/>
</dbReference>
<dbReference type="InterPro" id="IPR036908">
    <property type="entry name" value="RlpA-like_sf"/>
</dbReference>
<dbReference type="GO" id="GO:0071555">
    <property type="term" value="P:cell wall organization"/>
    <property type="evidence" value="ECO:0007669"/>
    <property type="project" value="UniProtKB-KW"/>
</dbReference>
<feature type="domain" description="SPOR" evidence="6">
    <location>
        <begin position="159"/>
        <end position="238"/>
    </location>
</feature>
<dbReference type="InterPro" id="IPR034718">
    <property type="entry name" value="RlpA"/>
</dbReference>
<evidence type="ECO:0000256" key="2">
    <source>
        <dbReference type="ARBA" id="ARBA00023239"/>
    </source>
</evidence>
<dbReference type="InterPro" id="IPR012997">
    <property type="entry name" value="RplA"/>
</dbReference>
<accession>A0A5K7Z9S4</accession>
<dbReference type="Gene3D" id="2.40.40.10">
    <property type="entry name" value="RlpA-like domain"/>
    <property type="match status" value="1"/>
</dbReference>
<dbReference type="Gene3D" id="3.30.70.1070">
    <property type="entry name" value="Sporulation related repeat"/>
    <property type="match status" value="1"/>
</dbReference>
<keyword evidence="1 4" id="KW-0732">Signal</keyword>
<evidence type="ECO:0000256" key="3">
    <source>
        <dbReference type="ARBA" id="ARBA00023316"/>
    </source>
</evidence>
<evidence type="ECO:0000259" key="6">
    <source>
        <dbReference type="PROSITE" id="PS51724"/>
    </source>
</evidence>
<dbReference type="KEGG" id="dwd:DSCW_61890"/>
<sequence precursor="true">MLLLAAAGLFFLQACASTPSSPPPTPKGHPKPYRVNGNWYKPIPHAKGFTQQGIASWYGKKFHGRRTSSGEVYDMYAMTAAHKTLPLGTWVQVRRLDDNRRIVVRVNDRGPFVHGRIIDLSYTGAKELGMVGPGTARVEITALGERRETTEGETFVPVDYYSGQFTFQVGAFSNRDNAERLRAKLEQTFTNAHVVPYDRGDMVFYRVRVGRCNDLETADQYERHLARSGYPDAFIVAE</sequence>
<organism evidence="7 8">
    <name type="scientific">Desulfosarcina widdelii</name>
    <dbReference type="NCBI Taxonomy" id="947919"/>
    <lineage>
        <taxon>Bacteria</taxon>
        <taxon>Pseudomonadati</taxon>
        <taxon>Thermodesulfobacteriota</taxon>
        <taxon>Desulfobacteria</taxon>
        <taxon>Desulfobacterales</taxon>
        <taxon>Desulfosarcinaceae</taxon>
        <taxon>Desulfosarcina</taxon>
    </lineage>
</organism>
<dbReference type="SUPFAM" id="SSF50685">
    <property type="entry name" value="Barwin-like endoglucanases"/>
    <property type="match status" value="1"/>
</dbReference>
<keyword evidence="8" id="KW-1185">Reference proteome</keyword>
<dbReference type="PANTHER" id="PTHR34183:SF1">
    <property type="entry name" value="ENDOLYTIC PEPTIDOGLYCAN TRANSGLYCOSYLASE RLPA"/>
    <property type="match status" value="1"/>
</dbReference>
<evidence type="ECO:0000256" key="4">
    <source>
        <dbReference type="HAMAP-Rule" id="MF_02071"/>
    </source>
</evidence>
<evidence type="ECO:0000313" key="7">
    <source>
        <dbReference type="EMBL" id="BBO78772.1"/>
    </source>
</evidence>
<comment type="similarity">
    <text evidence="4 5">Belongs to the RlpA family.</text>
</comment>
<name>A0A5K7Z9S4_9BACT</name>
<dbReference type="HAMAP" id="MF_02071">
    <property type="entry name" value="RlpA"/>
    <property type="match status" value="1"/>
</dbReference>
<evidence type="ECO:0000256" key="5">
    <source>
        <dbReference type="RuleBase" id="RU003495"/>
    </source>
</evidence>
<dbReference type="GO" id="GO:0042834">
    <property type="term" value="F:peptidoglycan binding"/>
    <property type="evidence" value="ECO:0007669"/>
    <property type="project" value="InterPro"/>
</dbReference>
<dbReference type="Pfam" id="PF03330">
    <property type="entry name" value="DPBB_1"/>
    <property type="match status" value="1"/>
</dbReference>
<comment type="function">
    <text evidence="4">Lytic transglycosylase with a strong preference for naked glycan strands that lack stem peptides.</text>
</comment>
<dbReference type="GO" id="GO:0008932">
    <property type="term" value="F:lytic endotransglycosylase activity"/>
    <property type="evidence" value="ECO:0007669"/>
    <property type="project" value="UniProtKB-UniRule"/>
</dbReference>
<dbReference type="Pfam" id="PF05036">
    <property type="entry name" value="SPOR"/>
    <property type="match status" value="1"/>
</dbReference>
<dbReference type="SUPFAM" id="SSF110997">
    <property type="entry name" value="Sporulation related repeat"/>
    <property type="match status" value="1"/>
</dbReference>
<feature type="signal peptide" evidence="4">
    <location>
        <begin position="1"/>
        <end position="16"/>
    </location>
</feature>
<protein>
    <recommendedName>
        <fullName evidence="4">Probable endolytic peptidoglycan transglycosylase RlpA</fullName>
        <ecNumber evidence="4">4.2.2.-</ecNumber>
    </recommendedName>
</protein>
<dbReference type="AlphaFoldDB" id="A0A5K7Z9S4"/>
<dbReference type="InterPro" id="IPR007730">
    <property type="entry name" value="SPOR-like_dom"/>
</dbReference>
<evidence type="ECO:0000313" key="8">
    <source>
        <dbReference type="Proteomes" id="UP000427769"/>
    </source>
</evidence>